<sequence>MNYRIYCKNMKNLLFILTMLGIVGCSNNKVTIPSDSSVEVISKKAGDQGNGYYRNPIIMAGDIADVGLMRVDKDYYLVHYYTAAPGHLMWHSRDLVNWEPIGNMWSGKGGGGDISKYGDLFYYYQDYRNGSENGISVRTAPNPLGPWSVPTKLEGMRHDVTVGSGPDGRRWAIAGFGTGIIKELTKDGKSYLNISESKYKGWDIPSDWDIECNCLEGWNTFYKDGYYYITAAQGGTSGPPTSHMVIAARSKSMEGPWENSPHNPILHTSSADEPFWSQGNGRLIDTPDGDWYMMYHTYLKDRINLGRQINLAPIEWTEDGWFKIPENTDLAGPLKKPKGEAVAHGFKLTDDFKGPELDLKWGFPAQTAEGRYRFADGGMYLKGNGESVKECVPMVMPVTHTDYEYIVEMTVPEGVIGGATIYYEKSVGYAALGLKDGLVQTYMGFPNGHNIGFKAPFDRNHIFIKMQFEDDLVRMFYSADGKDWTKVTATREASGLTRNALGPWEGLRPGIFACGNGEVLIQNFELKPLP</sequence>
<dbReference type="Proteomes" id="UP000315145">
    <property type="component" value="Unassembled WGS sequence"/>
</dbReference>
<dbReference type="AlphaFoldDB" id="A0A5M7B6F6"/>
<reference evidence="6" key="3">
    <citation type="submission" date="2019-09" db="EMBL/GenBank/DDBJ databases">
        <authorList>
            <person name="Zhang D.-C."/>
        </authorList>
    </citation>
    <scope>NUCLEOTIDE SEQUENCE</scope>
    <source>
        <strain evidence="6">RU-4-M-4</strain>
    </source>
</reference>
<dbReference type="InterPro" id="IPR006710">
    <property type="entry name" value="Glyco_hydro_43"/>
</dbReference>
<dbReference type="InterPro" id="IPR041542">
    <property type="entry name" value="GH43_C2"/>
</dbReference>
<dbReference type="EMBL" id="VMBF01000004">
    <property type="protein sequence ID" value="TSJ77640.1"/>
    <property type="molecule type" value="Genomic_DNA"/>
</dbReference>
<accession>A0A5M7B6F6</accession>
<keyword evidence="8" id="KW-1185">Reference proteome</keyword>
<evidence type="ECO:0000256" key="4">
    <source>
        <dbReference type="RuleBase" id="RU361187"/>
    </source>
</evidence>
<dbReference type="Gene3D" id="2.60.120.200">
    <property type="match status" value="1"/>
</dbReference>
<organism evidence="6 9">
    <name type="scientific">Algibacter amylolyticus</name>
    <dbReference type="NCBI Taxonomy" id="1608400"/>
    <lineage>
        <taxon>Bacteria</taxon>
        <taxon>Pseudomonadati</taxon>
        <taxon>Bacteroidota</taxon>
        <taxon>Flavobacteriia</taxon>
        <taxon>Flavobacteriales</taxon>
        <taxon>Flavobacteriaceae</taxon>
        <taxon>Algibacter</taxon>
    </lineage>
</organism>
<evidence type="ECO:0000256" key="2">
    <source>
        <dbReference type="ARBA" id="ARBA00022801"/>
    </source>
</evidence>
<comment type="similarity">
    <text evidence="1 4">Belongs to the glycosyl hydrolase 43 family.</text>
</comment>
<reference evidence="6 9" key="1">
    <citation type="journal article" date="2015" name="Int. J. Syst. Evol. Microbiol.">
        <title>Algibacter amylolyticus sp. nov., isolated from intertidal sediment.</title>
        <authorList>
            <person name="Zhang D.C."/>
            <person name="Wu J."/>
            <person name="Neuner K."/>
            <person name="Yao J."/>
            <person name="Margesin R."/>
        </authorList>
    </citation>
    <scope>NUCLEOTIDE SEQUENCE [LARGE SCALE GENOMIC DNA]</scope>
    <source>
        <strain evidence="6 9">RU-4-M-4</strain>
    </source>
</reference>
<feature type="domain" description="Beta-xylosidase C-terminal Concanavalin A-like" evidence="5">
    <location>
        <begin position="349"/>
        <end position="517"/>
    </location>
</feature>
<keyword evidence="2 4" id="KW-0378">Hydrolase</keyword>
<dbReference type="Pfam" id="PF17851">
    <property type="entry name" value="GH43_C2"/>
    <property type="match status" value="1"/>
</dbReference>
<dbReference type="InterPro" id="IPR013320">
    <property type="entry name" value="ConA-like_dom_sf"/>
</dbReference>
<evidence type="ECO:0000256" key="1">
    <source>
        <dbReference type="ARBA" id="ARBA00009865"/>
    </source>
</evidence>
<dbReference type="Proteomes" id="UP000322315">
    <property type="component" value="Unassembled WGS sequence"/>
</dbReference>
<dbReference type="SUPFAM" id="SSF49899">
    <property type="entry name" value="Concanavalin A-like lectins/glucanases"/>
    <property type="match status" value="1"/>
</dbReference>
<dbReference type="PANTHER" id="PTHR42812:SF2">
    <property type="entry name" value="XYLOSIDASE_ARABINOSIDASE"/>
    <property type="match status" value="1"/>
</dbReference>
<evidence type="ECO:0000313" key="8">
    <source>
        <dbReference type="Proteomes" id="UP000315145"/>
    </source>
</evidence>
<dbReference type="EMBL" id="VWRS01000004">
    <property type="protein sequence ID" value="KAA5825146.1"/>
    <property type="molecule type" value="Genomic_DNA"/>
</dbReference>
<evidence type="ECO:0000259" key="5">
    <source>
        <dbReference type="Pfam" id="PF17851"/>
    </source>
</evidence>
<evidence type="ECO:0000256" key="3">
    <source>
        <dbReference type="ARBA" id="ARBA00023295"/>
    </source>
</evidence>
<evidence type="ECO:0000313" key="6">
    <source>
        <dbReference type="EMBL" id="KAA5825146.1"/>
    </source>
</evidence>
<evidence type="ECO:0000313" key="7">
    <source>
        <dbReference type="EMBL" id="TSJ77640.1"/>
    </source>
</evidence>
<reference evidence="7 8" key="2">
    <citation type="submission" date="2019-07" db="EMBL/GenBank/DDBJ databases">
        <title>Algibacter marinivivus sp. nov., isolated from the surface of a marine red alga.</title>
        <authorList>
            <person name="Zhong X."/>
            <person name="Xu W."/>
            <person name="Zhang Y."/>
            <person name="Zhang Q."/>
            <person name="Du Z."/>
        </authorList>
    </citation>
    <scope>NUCLEOTIDE SEQUENCE [LARGE SCALE GENOMIC DNA]</scope>
    <source>
        <strain evidence="7 8">RU-4-M-4</strain>
    </source>
</reference>
<comment type="caution">
    <text evidence="6">The sequence shown here is derived from an EMBL/GenBank/DDBJ whole genome shotgun (WGS) entry which is preliminary data.</text>
</comment>
<name>A0A5M7B6F6_9FLAO</name>
<evidence type="ECO:0000313" key="9">
    <source>
        <dbReference type="Proteomes" id="UP000322315"/>
    </source>
</evidence>
<dbReference type="SUPFAM" id="SSF75005">
    <property type="entry name" value="Arabinanase/levansucrase/invertase"/>
    <property type="match status" value="1"/>
</dbReference>
<dbReference type="PANTHER" id="PTHR42812">
    <property type="entry name" value="BETA-XYLOSIDASE"/>
    <property type="match status" value="1"/>
</dbReference>
<dbReference type="Pfam" id="PF04616">
    <property type="entry name" value="Glyco_hydro_43"/>
    <property type="match status" value="1"/>
</dbReference>
<dbReference type="GO" id="GO:0004553">
    <property type="term" value="F:hydrolase activity, hydrolyzing O-glycosyl compounds"/>
    <property type="evidence" value="ECO:0007669"/>
    <property type="project" value="InterPro"/>
</dbReference>
<protein>
    <submittedName>
        <fullName evidence="6">Family 43 glycosylhydrolase</fullName>
    </submittedName>
</protein>
<dbReference type="GO" id="GO:0005975">
    <property type="term" value="P:carbohydrate metabolic process"/>
    <property type="evidence" value="ECO:0007669"/>
    <property type="project" value="InterPro"/>
</dbReference>
<gene>
    <name evidence="6" type="ORF">F2B50_08090</name>
    <name evidence="7" type="ORF">FPF71_08090</name>
</gene>
<dbReference type="InterPro" id="IPR051795">
    <property type="entry name" value="Glycosyl_Hydrlase_43"/>
</dbReference>
<dbReference type="OrthoDB" id="9801455at2"/>
<dbReference type="InterPro" id="IPR023296">
    <property type="entry name" value="Glyco_hydro_beta-prop_sf"/>
</dbReference>
<proteinExistence type="inferred from homology"/>
<keyword evidence="3 4" id="KW-0326">Glycosidase</keyword>
<dbReference type="PROSITE" id="PS51257">
    <property type="entry name" value="PROKAR_LIPOPROTEIN"/>
    <property type="match status" value="1"/>
</dbReference>
<dbReference type="Gene3D" id="2.115.10.20">
    <property type="entry name" value="Glycosyl hydrolase domain, family 43"/>
    <property type="match status" value="1"/>
</dbReference>